<evidence type="ECO:0000256" key="4">
    <source>
        <dbReference type="ARBA" id="ARBA00023204"/>
    </source>
</evidence>
<dbReference type="InterPro" id="IPR003265">
    <property type="entry name" value="HhH-GPD_domain"/>
</dbReference>
<keyword evidence="7" id="KW-1185">Reference proteome</keyword>
<dbReference type="Proteomes" id="UP001500547">
    <property type="component" value="Unassembled WGS sequence"/>
</dbReference>
<proteinExistence type="predicted"/>
<reference evidence="7" key="1">
    <citation type="journal article" date="2019" name="Int. J. Syst. Evol. Microbiol.">
        <title>The Global Catalogue of Microorganisms (GCM) 10K type strain sequencing project: providing services to taxonomists for standard genome sequencing and annotation.</title>
        <authorList>
            <consortium name="The Broad Institute Genomics Platform"/>
            <consortium name="The Broad Institute Genome Sequencing Center for Infectious Disease"/>
            <person name="Wu L."/>
            <person name="Ma J."/>
        </authorList>
    </citation>
    <scope>NUCLEOTIDE SEQUENCE [LARGE SCALE GENOMIC DNA]</scope>
    <source>
        <strain evidence="7">JCM 18715</strain>
    </source>
</reference>
<sequence>MSTALDTPAARHLAACDPDWATLISLVGTCALDASTSERSNREPYEALVRSIAYQQLHGKAAETILGRFLARFPDTPFPAPAQVLACDVADMRACGFSASKVAAIREIADKTLVGVVPTRAEATTLSDEELIARITTLRGVGRWTVEMLLIFTLGRPDIWPVDDFGVREGWRAIKGLPEQLKPRDMLILGEALRPYRSTAAWYLWRAADLYKAHLRAQKAT</sequence>
<comment type="caution">
    <text evidence="6">The sequence shown here is derived from an EMBL/GenBank/DDBJ whole genome shotgun (WGS) entry which is preliminary data.</text>
</comment>
<dbReference type="Gene3D" id="1.10.1670.40">
    <property type="match status" value="1"/>
</dbReference>
<evidence type="ECO:0000256" key="1">
    <source>
        <dbReference type="ARBA" id="ARBA00000086"/>
    </source>
</evidence>
<evidence type="ECO:0000256" key="2">
    <source>
        <dbReference type="ARBA" id="ARBA00012000"/>
    </source>
</evidence>
<name>A0ABP9QA09_9RHOO</name>
<evidence type="ECO:0000259" key="5">
    <source>
        <dbReference type="SMART" id="SM00478"/>
    </source>
</evidence>
<dbReference type="Pfam" id="PF00730">
    <property type="entry name" value="HhH-GPD"/>
    <property type="match status" value="1"/>
</dbReference>
<dbReference type="SMART" id="SM00478">
    <property type="entry name" value="ENDO3c"/>
    <property type="match status" value="1"/>
</dbReference>
<accession>A0ABP9QA09</accession>
<feature type="domain" description="HhH-GPD" evidence="5">
    <location>
        <begin position="53"/>
        <end position="209"/>
    </location>
</feature>
<protein>
    <recommendedName>
        <fullName evidence="2">DNA-3-methyladenine glycosylase II</fullName>
        <ecNumber evidence="2">3.2.2.21</ecNumber>
    </recommendedName>
</protein>
<dbReference type="CDD" id="cd00056">
    <property type="entry name" value="ENDO3c"/>
    <property type="match status" value="1"/>
</dbReference>
<dbReference type="SUPFAM" id="SSF48150">
    <property type="entry name" value="DNA-glycosylase"/>
    <property type="match status" value="1"/>
</dbReference>
<evidence type="ECO:0000256" key="3">
    <source>
        <dbReference type="ARBA" id="ARBA00022763"/>
    </source>
</evidence>
<dbReference type="PANTHER" id="PTHR43003">
    <property type="entry name" value="DNA-3-METHYLADENINE GLYCOSYLASE"/>
    <property type="match status" value="1"/>
</dbReference>
<dbReference type="PANTHER" id="PTHR43003:SF5">
    <property type="entry name" value="DNA-3-METHYLADENINE GLYCOSYLASE"/>
    <property type="match status" value="1"/>
</dbReference>
<dbReference type="EMBL" id="BAABLD010000001">
    <property type="protein sequence ID" value="GAA5157956.1"/>
    <property type="molecule type" value="Genomic_DNA"/>
</dbReference>
<keyword evidence="3" id="KW-0227">DNA damage</keyword>
<gene>
    <name evidence="6" type="ORF">GCM10025770_01900</name>
</gene>
<evidence type="ECO:0000313" key="6">
    <source>
        <dbReference type="EMBL" id="GAA5157956.1"/>
    </source>
</evidence>
<organism evidence="6 7">
    <name type="scientific">Viridibacterium curvum</name>
    <dbReference type="NCBI Taxonomy" id="1101404"/>
    <lineage>
        <taxon>Bacteria</taxon>
        <taxon>Pseudomonadati</taxon>
        <taxon>Pseudomonadota</taxon>
        <taxon>Betaproteobacteria</taxon>
        <taxon>Rhodocyclales</taxon>
        <taxon>Rhodocyclaceae</taxon>
        <taxon>Viridibacterium</taxon>
    </lineage>
</organism>
<dbReference type="RefSeq" id="WP_345530943.1">
    <property type="nucleotide sequence ID" value="NZ_BAABLD010000001.1"/>
</dbReference>
<dbReference type="Gene3D" id="1.10.340.30">
    <property type="entry name" value="Hypothetical protein, domain 2"/>
    <property type="match status" value="1"/>
</dbReference>
<dbReference type="InterPro" id="IPR011257">
    <property type="entry name" value="DNA_glycosylase"/>
</dbReference>
<dbReference type="InterPro" id="IPR051912">
    <property type="entry name" value="Alkylbase_DNA_Glycosylase/TA"/>
</dbReference>
<evidence type="ECO:0000313" key="7">
    <source>
        <dbReference type="Proteomes" id="UP001500547"/>
    </source>
</evidence>
<keyword evidence="4" id="KW-0234">DNA repair</keyword>
<dbReference type="EC" id="3.2.2.21" evidence="2"/>
<comment type="catalytic activity">
    <reaction evidence="1">
        <text>Hydrolysis of alkylated DNA, releasing 3-methyladenine, 3-methylguanine, 7-methylguanine and 7-methyladenine.</text>
        <dbReference type="EC" id="3.2.2.21"/>
    </reaction>
</comment>